<evidence type="ECO:0000313" key="1">
    <source>
        <dbReference type="EMBL" id="MPN54295.1"/>
    </source>
</evidence>
<gene>
    <name evidence="1" type="ORF">SDC9_201965</name>
</gene>
<comment type="caution">
    <text evidence="1">The sequence shown here is derived from an EMBL/GenBank/DDBJ whole genome shotgun (WGS) entry which is preliminary data.</text>
</comment>
<protein>
    <submittedName>
        <fullName evidence="1">Uncharacterized protein</fullName>
    </submittedName>
</protein>
<organism evidence="1">
    <name type="scientific">bioreactor metagenome</name>
    <dbReference type="NCBI Taxonomy" id="1076179"/>
    <lineage>
        <taxon>unclassified sequences</taxon>
        <taxon>metagenomes</taxon>
        <taxon>ecological metagenomes</taxon>
    </lineage>
</organism>
<proteinExistence type="predicted"/>
<accession>A0A645ISC3</accession>
<sequence length="58" mass="5940">MGHTLALGDAGDQCLNGGHELIGIDAKLSEGGPIGQDSGVLLDLPAFKLRGGFLHRTV</sequence>
<name>A0A645ISC3_9ZZZZ</name>
<dbReference type="EMBL" id="VSSQ01122392">
    <property type="protein sequence ID" value="MPN54295.1"/>
    <property type="molecule type" value="Genomic_DNA"/>
</dbReference>
<reference evidence="1" key="1">
    <citation type="submission" date="2019-08" db="EMBL/GenBank/DDBJ databases">
        <authorList>
            <person name="Kucharzyk K."/>
            <person name="Murdoch R.W."/>
            <person name="Higgins S."/>
            <person name="Loffler F."/>
        </authorList>
    </citation>
    <scope>NUCLEOTIDE SEQUENCE</scope>
</reference>
<dbReference type="AlphaFoldDB" id="A0A645ISC3"/>